<gene>
    <name evidence="1" type="ORF">CVIC8964_0817</name>
</gene>
<accession>A0A1X9T1H0</accession>
<reference evidence="1 2" key="1">
    <citation type="journal article" date="2017" name="Genome Biol. Evol.">
        <title>Comparative Genomic Analysis Identifies a Campylobacter Clade Deficient in Selenium Metabolism.</title>
        <authorList>
            <person name="Miller W.G."/>
            <person name="Yee E."/>
            <person name="Lopes B.S."/>
            <person name="Chapman M.H."/>
            <person name="Huynh S."/>
            <person name="Bono J.L."/>
            <person name="Parker C.T."/>
            <person name="Strachan N.J.C."/>
            <person name="Forbes K.J."/>
        </authorList>
    </citation>
    <scope>NUCLEOTIDE SEQUENCE [LARGE SCALE GENOMIC DNA]</scope>
    <source>
        <strain evidence="1 2">RM8964</strain>
    </source>
</reference>
<dbReference type="STRING" id="1660074.CVIC8964_0817"/>
<dbReference type="EMBL" id="CP018791">
    <property type="protein sequence ID" value="ARR02229.1"/>
    <property type="molecule type" value="Genomic_DNA"/>
</dbReference>
<evidence type="ECO:0000313" key="2">
    <source>
        <dbReference type="Proteomes" id="UP000194265"/>
    </source>
</evidence>
<dbReference type="OrthoDB" id="5356033at2"/>
<proteinExistence type="predicted"/>
<evidence type="ECO:0000313" key="1">
    <source>
        <dbReference type="EMBL" id="ARR02229.1"/>
    </source>
</evidence>
<organism evidence="1 2">
    <name type="scientific">Campylobacter vicugnae</name>
    <dbReference type="NCBI Taxonomy" id="1660076"/>
    <lineage>
        <taxon>Bacteria</taxon>
        <taxon>Pseudomonadati</taxon>
        <taxon>Campylobacterota</taxon>
        <taxon>Epsilonproteobacteria</taxon>
        <taxon>Campylobacterales</taxon>
        <taxon>Campylobacteraceae</taxon>
        <taxon>Campylobacter</taxon>
    </lineage>
</organism>
<dbReference type="AlphaFoldDB" id="A0A1X9T1H0"/>
<dbReference type="Proteomes" id="UP000194265">
    <property type="component" value="Chromosome"/>
</dbReference>
<sequence>MLNFLGNIGSSITNGLTGLNNYAGNFNNLGGLIGGAGALYSAYQQQRNAKKQMDLQKDAFNFNKMLTQREIDRQNRADDDLYQAFRNSSYYRGV</sequence>
<name>A0A1X9T1H0_9BACT</name>
<protein>
    <submittedName>
        <fullName evidence="1">Uncharacterized protein</fullName>
    </submittedName>
</protein>
<dbReference type="RefSeq" id="WP_086333675.1">
    <property type="nucleotide sequence ID" value="NZ_CP018791.1"/>
</dbReference>